<organism evidence="2 3">
    <name type="scientific">Lichenibacterium minor</name>
    <dbReference type="NCBI Taxonomy" id="2316528"/>
    <lineage>
        <taxon>Bacteria</taxon>
        <taxon>Pseudomonadati</taxon>
        <taxon>Pseudomonadota</taxon>
        <taxon>Alphaproteobacteria</taxon>
        <taxon>Hyphomicrobiales</taxon>
        <taxon>Lichenihabitantaceae</taxon>
        <taxon>Lichenibacterium</taxon>
    </lineage>
</organism>
<gene>
    <name evidence="2" type="ORF">D3273_03770</name>
</gene>
<proteinExistence type="predicted"/>
<comment type="caution">
    <text evidence="2">The sequence shown here is derived from an EMBL/GenBank/DDBJ whole genome shotgun (WGS) entry which is preliminary data.</text>
</comment>
<dbReference type="EMBL" id="QYBB01000002">
    <property type="protein sequence ID" value="RYC33590.1"/>
    <property type="molecule type" value="Genomic_DNA"/>
</dbReference>
<reference evidence="2 3" key="2">
    <citation type="submission" date="2019-02" db="EMBL/GenBank/DDBJ databases">
        <title>'Lichenibacterium ramalinii' gen. nov. sp. nov., 'Lichenibacterium minor' gen. nov. sp. nov.</title>
        <authorList>
            <person name="Pankratov T."/>
        </authorList>
    </citation>
    <scope>NUCLEOTIDE SEQUENCE [LARGE SCALE GENOMIC DNA]</scope>
    <source>
        <strain evidence="2 3">RmlP026</strain>
    </source>
</reference>
<dbReference type="RefSeq" id="WP_129223622.1">
    <property type="nucleotide sequence ID" value="NZ_QYBB01000002.1"/>
</dbReference>
<dbReference type="AlphaFoldDB" id="A0A4Q2UAE5"/>
<evidence type="ECO:0000313" key="3">
    <source>
        <dbReference type="Proteomes" id="UP000290759"/>
    </source>
</evidence>
<sequence>MTRSTRAFVFAGLMGASLLGVASVARATASSDPVVLVRQDSDGALWYDWYETPANRTFLTTSRPCWVDHDHVRLGAQNRRGCSTTRP</sequence>
<accession>A0A4Q2UAE5</accession>
<protein>
    <submittedName>
        <fullName evidence="2">Uncharacterized protein</fullName>
    </submittedName>
</protein>
<dbReference type="Proteomes" id="UP000290759">
    <property type="component" value="Unassembled WGS sequence"/>
</dbReference>
<reference evidence="2 3" key="1">
    <citation type="submission" date="2018-12" db="EMBL/GenBank/DDBJ databases">
        <authorList>
            <person name="Grouzdev D.S."/>
            <person name="Krutkina M.S."/>
        </authorList>
    </citation>
    <scope>NUCLEOTIDE SEQUENCE [LARGE SCALE GENOMIC DNA]</scope>
    <source>
        <strain evidence="2 3">RmlP026</strain>
    </source>
</reference>
<evidence type="ECO:0000256" key="1">
    <source>
        <dbReference type="SAM" id="SignalP"/>
    </source>
</evidence>
<feature type="signal peptide" evidence="1">
    <location>
        <begin position="1"/>
        <end position="27"/>
    </location>
</feature>
<keyword evidence="3" id="KW-1185">Reference proteome</keyword>
<feature type="chain" id="PRO_5020266894" evidence="1">
    <location>
        <begin position="28"/>
        <end position="87"/>
    </location>
</feature>
<evidence type="ECO:0000313" key="2">
    <source>
        <dbReference type="EMBL" id="RYC33590.1"/>
    </source>
</evidence>
<name>A0A4Q2UAE5_9HYPH</name>
<keyword evidence="1" id="KW-0732">Signal</keyword>